<keyword evidence="3" id="KW-1185">Reference proteome</keyword>
<organism evidence="2 3">
    <name type="scientific">Commensalibacter melissae</name>
    <dbReference type="NCBI Taxonomy" id="2070537"/>
    <lineage>
        <taxon>Bacteria</taxon>
        <taxon>Pseudomonadati</taxon>
        <taxon>Pseudomonadota</taxon>
        <taxon>Alphaproteobacteria</taxon>
        <taxon>Acetobacterales</taxon>
        <taxon>Acetobacteraceae</taxon>
    </lineage>
</organism>
<dbReference type="AlphaFoldDB" id="A0A318MXZ5"/>
<comment type="caution">
    <text evidence="2">The sequence shown here is derived from an EMBL/GenBank/DDBJ whole genome shotgun (WGS) entry which is preliminary data.</text>
</comment>
<accession>A0A318MXZ5</accession>
<keyword evidence="1" id="KW-0812">Transmembrane</keyword>
<dbReference type="RefSeq" id="WP_110439116.1">
    <property type="nucleotide sequence ID" value="NZ_CP046393.1"/>
</dbReference>
<name>A0A318MXZ5_9PROT</name>
<reference evidence="2 3" key="1">
    <citation type="submission" date="2018-05" db="EMBL/GenBank/DDBJ databases">
        <title>Reference genomes for bee gut microbiota database.</title>
        <authorList>
            <person name="Ellegaard K.M."/>
        </authorList>
    </citation>
    <scope>NUCLEOTIDE SEQUENCE [LARGE SCALE GENOMIC DNA]</scope>
    <source>
        <strain evidence="2 3">ESL0284</strain>
    </source>
</reference>
<dbReference type="Proteomes" id="UP000247565">
    <property type="component" value="Unassembled WGS sequence"/>
</dbReference>
<feature type="transmembrane region" description="Helical" evidence="1">
    <location>
        <begin position="6"/>
        <end position="24"/>
    </location>
</feature>
<protein>
    <submittedName>
        <fullName evidence="2">Uncharacterized protein</fullName>
    </submittedName>
</protein>
<proteinExistence type="predicted"/>
<dbReference type="EMBL" id="QGLT01000003">
    <property type="protein sequence ID" value="PXZ00193.1"/>
    <property type="molecule type" value="Genomic_DNA"/>
</dbReference>
<evidence type="ECO:0000256" key="1">
    <source>
        <dbReference type="SAM" id="Phobius"/>
    </source>
</evidence>
<dbReference type="OrthoDB" id="9895653at2"/>
<sequence>MIFHLRSLAVTIIAGISLNILFTYKTVAQYKRCWLENGVVTINCAPADGYFFINKQNIYKKCPIVAGILKKSCNIEDGYGLFYKNYHWYQCPVQQGKKLDHCTLASGYQIVKLHQTFLKD</sequence>
<keyword evidence="1" id="KW-1133">Transmembrane helix</keyword>
<gene>
    <name evidence="2" type="ORF">DK869_06025</name>
</gene>
<evidence type="ECO:0000313" key="3">
    <source>
        <dbReference type="Proteomes" id="UP000247565"/>
    </source>
</evidence>
<keyword evidence="1" id="KW-0472">Membrane</keyword>
<evidence type="ECO:0000313" key="2">
    <source>
        <dbReference type="EMBL" id="PXZ00193.1"/>
    </source>
</evidence>